<keyword evidence="1" id="KW-1133">Transmembrane helix</keyword>
<feature type="transmembrane region" description="Helical" evidence="1">
    <location>
        <begin position="30"/>
        <end position="47"/>
    </location>
</feature>
<evidence type="ECO:0000256" key="1">
    <source>
        <dbReference type="SAM" id="Phobius"/>
    </source>
</evidence>
<keyword evidence="1" id="KW-0812">Transmembrane</keyword>
<gene>
    <name evidence="2" type="ORF">J2S77_002795</name>
</gene>
<name>A0ABT9VIK4_9BACI</name>
<dbReference type="Proteomes" id="UP001224359">
    <property type="component" value="Unassembled WGS sequence"/>
</dbReference>
<reference evidence="2 3" key="1">
    <citation type="submission" date="2023-07" db="EMBL/GenBank/DDBJ databases">
        <title>Genomic Encyclopedia of Type Strains, Phase IV (KMG-IV): sequencing the most valuable type-strain genomes for metagenomic binning, comparative biology and taxonomic classification.</title>
        <authorList>
            <person name="Goeker M."/>
        </authorList>
    </citation>
    <scope>NUCLEOTIDE SEQUENCE [LARGE SCALE GENOMIC DNA]</scope>
    <source>
        <strain evidence="2 3">DSM 16460</strain>
    </source>
</reference>
<proteinExistence type="predicted"/>
<keyword evidence="1" id="KW-0472">Membrane</keyword>
<dbReference type="EMBL" id="JAUSTQ010000018">
    <property type="protein sequence ID" value="MDQ0160788.1"/>
    <property type="molecule type" value="Genomic_DNA"/>
</dbReference>
<evidence type="ECO:0000313" key="2">
    <source>
        <dbReference type="EMBL" id="MDQ0160788.1"/>
    </source>
</evidence>
<comment type="caution">
    <text evidence="2">The sequence shown here is derived from an EMBL/GenBank/DDBJ whole genome shotgun (WGS) entry which is preliminary data.</text>
</comment>
<sequence length="72" mass="8315">MIWKGLAGVVFIAIFAFISWNSSKYLSDEFMYFTLGVMVFGFGFKFLKDNHRFYGYSMIGIAVFFLVTTVLI</sequence>
<feature type="transmembrane region" description="Helical" evidence="1">
    <location>
        <begin position="6"/>
        <end position="23"/>
    </location>
</feature>
<dbReference type="RefSeq" id="WP_306978286.1">
    <property type="nucleotide sequence ID" value="NZ_JAUSTQ010000018.1"/>
</dbReference>
<organism evidence="2 3">
    <name type="scientific">Alkalibacillus salilacus</name>
    <dbReference type="NCBI Taxonomy" id="284582"/>
    <lineage>
        <taxon>Bacteria</taxon>
        <taxon>Bacillati</taxon>
        <taxon>Bacillota</taxon>
        <taxon>Bacilli</taxon>
        <taxon>Bacillales</taxon>
        <taxon>Bacillaceae</taxon>
        <taxon>Alkalibacillus</taxon>
    </lineage>
</organism>
<feature type="transmembrane region" description="Helical" evidence="1">
    <location>
        <begin position="53"/>
        <end position="71"/>
    </location>
</feature>
<keyword evidence="3" id="KW-1185">Reference proteome</keyword>
<evidence type="ECO:0008006" key="4">
    <source>
        <dbReference type="Google" id="ProtNLM"/>
    </source>
</evidence>
<protein>
    <recommendedName>
        <fullName evidence="4">DUF3953 domain-containing protein</fullName>
    </recommendedName>
</protein>
<accession>A0ABT9VIK4</accession>
<evidence type="ECO:0000313" key="3">
    <source>
        <dbReference type="Proteomes" id="UP001224359"/>
    </source>
</evidence>